<sequence length="253" mass="28310">MTTTKPPSCGTPRTRRLEHSERTELPSARKQWVSWQTNFAMHCVRSEHNCLTSVSSPLALSAVLAMLFLAGDEKTRMEIAKVMKSPQGLAKEVMRCFQKVFAEFRNHSKIRDSPTDLLSKSPNPYQNCEFPGISAEHTKLDHFFYNAAVSFSRSGVGFFDDEDPSSAIVSSPSQRSEFNHPTGVSKLAPEVFSVRFDSPFVFAIVDCVTEAVLTIGSYSGPQGVPAEVLSRTYKKPRFCERRNANERKKCSVM</sequence>
<organism evidence="2 3">
    <name type="scientific">Steinernema hermaphroditum</name>
    <dbReference type="NCBI Taxonomy" id="289476"/>
    <lineage>
        <taxon>Eukaryota</taxon>
        <taxon>Metazoa</taxon>
        <taxon>Ecdysozoa</taxon>
        <taxon>Nematoda</taxon>
        <taxon>Chromadorea</taxon>
        <taxon>Rhabditida</taxon>
        <taxon>Tylenchina</taxon>
        <taxon>Panagrolaimomorpha</taxon>
        <taxon>Strongyloidoidea</taxon>
        <taxon>Steinernematidae</taxon>
        <taxon>Steinernema</taxon>
    </lineage>
</organism>
<comment type="caution">
    <text evidence="2">The sequence shown here is derived from an EMBL/GenBank/DDBJ whole genome shotgun (WGS) entry which is preliminary data.</text>
</comment>
<name>A0AA39IAU3_9BILA</name>
<feature type="region of interest" description="Disordered" evidence="1">
    <location>
        <begin position="1"/>
        <end position="23"/>
    </location>
</feature>
<proteinExistence type="predicted"/>
<evidence type="ECO:0008006" key="4">
    <source>
        <dbReference type="Google" id="ProtNLM"/>
    </source>
</evidence>
<evidence type="ECO:0000256" key="1">
    <source>
        <dbReference type="SAM" id="MobiDB-lite"/>
    </source>
</evidence>
<reference evidence="2" key="1">
    <citation type="submission" date="2023-06" db="EMBL/GenBank/DDBJ databases">
        <title>Genomic analysis of the entomopathogenic nematode Steinernema hermaphroditum.</title>
        <authorList>
            <person name="Schwarz E.M."/>
            <person name="Heppert J.K."/>
            <person name="Baniya A."/>
            <person name="Schwartz H.T."/>
            <person name="Tan C.-H."/>
            <person name="Antoshechkin I."/>
            <person name="Sternberg P.W."/>
            <person name="Goodrich-Blair H."/>
            <person name="Dillman A.R."/>
        </authorList>
    </citation>
    <scope>NUCLEOTIDE SEQUENCE</scope>
    <source>
        <strain evidence="2">PS9179</strain>
        <tissue evidence="2">Whole animal</tissue>
    </source>
</reference>
<keyword evidence="3" id="KW-1185">Reference proteome</keyword>
<protein>
    <recommendedName>
        <fullName evidence="4">Serpin domain-containing protein</fullName>
    </recommendedName>
</protein>
<evidence type="ECO:0000313" key="3">
    <source>
        <dbReference type="Proteomes" id="UP001175271"/>
    </source>
</evidence>
<dbReference type="InterPro" id="IPR036186">
    <property type="entry name" value="Serpin_sf"/>
</dbReference>
<dbReference type="SUPFAM" id="SSF56574">
    <property type="entry name" value="Serpins"/>
    <property type="match status" value="1"/>
</dbReference>
<evidence type="ECO:0000313" key="2">
    <source>
        <dbReference type="EMBL" id="KAK0419637.1"/>
    </source>
</evidence>
<dbReference type="EMBL" id="JAUCMV010000002">
    <property type="protein sequence ID" value="KAK0419637.1"/>
    <property type="molecule type" value="Genomic_DNA"/>
</dbReference>
<accession>A0AA39IAU3</accession>
<dbReference type="Proteomes" id="UP001175271">
    <property type="component" value="Unassembled WGS sequence"/>
</dbReference>
<dbReference type="AlphaFoldDB" id="A0AA39IAU3"/>
<dbReference type="InterPro" id="IPR042178">
    <property type="entry name" value="Serpin_sf_1"/>
</dbReference>
<gene>
    <name evidence="2" type="ORF">QR680_014247</name>
</gene>
<dbReference type="Gene3D" id="3.30.497.10">
    <property type="entry name" value="Antithrombin, subunit I, domain 2"/>
    <property type="match status" value="1"/>
</dbReference>